<comment type="subcellular location">
    <subcellularLocation>
        <location evidence="1">Golgi apparatus</location>
    </subcellularLocation>
</comment>
<dbReference type="AlphaFoldDB" id="Q6DFQ3"/>
<dbReference type="EMBL" id="BC076681">
    <property type="protein sequence ID" value="AAH76681.1"/>
    <property type="molecule type" value="mRNA"/>
</dbReference>
<feature type="coiled-coil region" evidence="4">
    <location>
        <begin position="224"/>
        <end position="273"/>
    </location>
</feature>
<accession>Q6DFQ3</accession>
<evidence type="ECO:0000256" key="3">
    <source>
        <dbReference type="ARBA" id="ARBA00023054"/>
    </source>
</evidence>
<name>Q6DFQ3_XENTR</name>
<keyword evidence="3 4" id="KW-0175">Coiled coil</keyword>
<evidence type="ECO:0000256" key="1">
    <source>
        <dbReference type="ARBA" id="ARBA00004555"/>
    </source>
</evidence>
<protein>
    <submittedName>
        <fullName evidence="5">Thyroid hormone receptor interactor 11</fullName>
    </submittedName>
</protein>
<dbReference type="PANTHER" id="PTHR18921:SF2">
    <property type="entry name" value="THYROID RECEPTOR-INTERACTING PROTEIN 11"/>
    <property type="match status" value="1"/>
</dbReference>
<sequence>MASWFGGLSSGIGQSLGQVGGSLSSITGQISNFTKDMLLEGAEEVGDVNTELQVSNSKLRDIENVQTMQRSENERLRKLCTELEEKHETAELQVKQQSLDFRNRLQQKEVEVSHLKAKLNALQEQMQKMQASAQLAGVTLQTINTSSFMPTSQTPVSAFQGDDMDFGDVIWSQQEINRLSSEVSRLESELAHWKQIAQAPKSQGTQKTDTNEICVLQNVIKELKQKLSHEIDEHQHELSVLQDAHRQKLTEITRRHREELGEYEERIEELEEQLQPGILPHH</sequence>
<feature type="coiled-coil region" evidence="4">
    <location>
        <begin position="73"/>
        <end position="132"/>
    </location>
</feature>
<keyword evidence="5" id="KW-0675">Receptor</keyword>
<dbReference type="PANTHER" id="PTHR18921">
    <property type="entry name" value="MYOSIN HEAVY CHAIN - RELATED"/>
    <property type="match status" value="1"/>
</dbReference>
<evidence type="ECO:0000256" key="2">
    <source>
        <dbReference type="ARBA" id="ARBA00023034"/>
    </source>
</evidence>
<keyword evidence="2" id="KW-0333">Golgi apparatus</keyword>
<gene>
    <name evidence="5" type="primary">trip11</name>
</gene>
<reference evidence="5" key="1">
    <citation type="submission" date="2004-07" db="EMBL/GenBank/DDBJ databases">
        <authorList>
            <consortium name="NIH - Xenopus Gene Collection (XGC) project"/>
        </authorList>
    </citation>
    <scope>NUCLEOTIDE SEQUENCE [LARGE SCALE MRNA]</scope>
    <source>
        <tissue evidence="5">Embryo</tissue>
    </source>
</reference>
<evidence type="ECO:0000313" key="5">
    <source>
        <dbReference type="EMBL" id="AAH76681.1"/>
    </source>
</evidence>
<dbReference type="GO" id="GO:0005794">
    <property type="term" value="C:Golgi apparatus"/>
    <property type="evidence" value="ECO:0007669"/>
    <property type="project" value="UniProtKB-SubCell"/>
</dbReference>
<evidence type="ECO:0000256" key="4">
    <source>
        <dbReference type="SAM" id="Coils"/>
    </source>
</evidence>
<organism evidence="5">
    <name type="scientific">Xenopus tropicalis</name>
    <name type="common">Western clawed frog</name>
    <name type="synonym">Silurana tropicalis</name>
    <dbReference type="NCBI Taxonomy" id="8364"/>
    <lineage>
        <taxon>Eukaryota</taxon>
        <taxon>Metazoa</taxon>
        <taxon>Chordata</taxon>
        <taxon>Craniata</taxon>
        <taxon>Vertebrata</taxon>
        <taxon>Euteleostomi</taxon>
        <taxon>Amphibia</taxon>
        <taxon>Batrachia</taxon>
        <taxon>Anura</taxon>
        <taxon>Pipoidea</taxon>
        <taxon>Pipidae</taxon>
        <taxon>Xenopodinae</taxon>
        <taxon>Xenopus</taxon>
        <taxon>Silurana</taxon>
    </lineage>
</organism>
<proteinExistence type="evidence at transcript level"/>